<organism evidence="2 3">
    <name type="scientific">Conidiobolus coronatus (strain ATCC 28846 / CBS 209.66 / NRRL 28638)</name>
    <name type="common">Delacroixia coronata</name>
    <dbReference type="NCBI Taxonomy" id="796925"/>
    <lineage>
        <taxon>Eukaryota</taxon>
        <taxon>Fungi</taxon>
        <taxon>Fungi incertae sedis</taxon>
        <taxon>Zoopagomycota</taxon>
        <taxon>Entomophthoromycotina</taxon>
        <taxon>Entomophthoromycetes</taxon>
        <taxon>Entomophthorales</taxon>
        <taxon>Ancylistaceae</taxon>
        <taxon>Conidiobolus</taxon>
    </lineage>
</organism>
<feature type="signal peptide" evidence="1">
    <location>
        <begin position="1"/>
        <end position="16"/>
    </location>
</feature>
<protein>
    <recommendedName>
        <fullName evidence="4">Beta/gamma crystallin 'Greek key' domain-containing protein</fullName>
    </recommendedName>
</protein>
<evidence type="ECO:0000313" key="2">
    <source>
        <dbReference type="EMBL" id="KXN65349.1"/>
    </source>
</evidence>
<evidence type="ECO:0000313" key="3">
    <source>
        <dbReference type="Proteomes" id="UP000070444"/>
    </source>
</evidence>
<reference evidence="2 3" key="1">
    <citation type="journal article" date="2015" name="Genome Biol. Evol.">
        <title>Phylogenomic analyses indicate that early fungi evolved digesting cell walls of algal ancestors of land plants.</title>
        <authorList>
            <person name="Chang Y."/>
            <person name="Wang S."/>
            <person name="Sekimoto S."/>
            <person name="Aerts A.L."/>
            <person name="Choi C."/>
            <person name="Clum A."/>
            <person name="LaButti K.M."/>
            <person name="Lindquist E.A."/>
            <person name="Yee Ngan C."/>
            <person name="Ohm R.A."/>
            <person name="Salamov A.A."/>
            <person name="Grigoriev I.V."/>
            <person name="Spatafora J.W."/>
            <person name="Berbee M.L."/>
        </authorList>
    </citation>
    <scope>NUCLEOTIDE SEQUENCE [LARGE SCALE GENOMIC DNA]</scope>
    <source>
        <strain evidence="2 3">NRRL 28638</strain>
    </source>
</reference>
<evidence type="ECO:0008006" key="4">
    <source>
        <dbReference type="Google" id="ProtNLM"/>
    </source>
</evidence>
<dbReference type="Proteomes" id="UP000070444">
    <property type="component" value="Unassembled WGS sequence"/>
</dbReference>
<dbReference type="EMBL" id="KQ964902">
    <property type="protein sequence ID" value="KXN65349.1"/>
    <property type="molecule type" value="Genomic_DNA"/>
</dbReference>
<feature type="chain" id="PRO_5007293927" description="Beta/gamma crystallin 'Greek key' domain-containing protein" evidence="1">
    <location>
        <begin position="17"/>
        <end position="121"/>
    </location>
</feature>
<sequence>MKFILILPTLITSLSSRHLERRADGDTLSLYEHSSYNGREWKFTPRIFCKTLDGDARNQASSAHWRVKAPRNFKVQFYTEDNCRGNMKEWPGDQRYEDQPSNFGADGINDVIKSFRLVQQD</sequence>
<dbReference type="InterPro" id="IPR011024">
    <property type="entry name" value="G_crystallin-like"/>
</dbReference>
<name>A0A137NRF6_CONC2</name>
<accession>A0A137NRF6</accession>
<gene>
    <name evidence="2" type="ORF">CONCODRAFT_13083</name>
</gene>
<keyword evidence="1" id="KW-0732">Signal</keyword>
<dbReference type="Gene3D" id="2.60.20.10">
    <property type="entry name" value="Crystallins"/>
    <property type="match status" value="1"/>
</dbReference>
<evidence type="ECO:0000256" key="1">
    <source>
        <dbReference type="SAM" id="SignalP"/>
    </source>
</evidence>
<proteinExistence type="predicted"/>
<dbReference type="AlphaFoldDB" id="A0A137NRF6"/>
<dbReference type="SUPFAM" id="SSF49695">
    <property type="entry name" value="gamma-Crystallin-like"/>
    <property type="match status" value="1"/>
</dbReference>
<keyword evidence="3" id="KW-1185">Reference proteome</keyword>